<accession>A0A3D4S4W6</accession>
<evidence type="ECO:0000313" key="2">
    <source>
        <dbReference type="Proteomes" id="UP000262195"/>
    </source>
</evidence>
<dbReference type="Proteomes" id="UP000262195">
    <property type="component" value="Unassembled WGS sequence"/>
</dbReference>
<dbReference type="Pfam" id="PF11687">
    <property type="entry name" value="DUF3284"/>
    <property type="match status" value="1"/>
</dbReference>
<gene>
    <name evidence="1" type="ORF">DIW15_02820</name>
</gene>
<name>A0A3D4S4W6_9ENTE</name>
<dbReference type="InterPro" id="IPR021701">
    <property type="entry name" value="DUF3284"/>
</dbReference>
<dbReference type="EMBL" id="DQHO01000016">
    <property type="protein sequence ID" value="HCS93628.1"/>
    <property type="molecule type" value="Genomic_DNA"/>
</dbReference>
<proteinExistence type="predicted"/>
<dbReference type="STRING" id="1121105.GCA_000421665_01912"/>
<evidence type="ECO:0000313" key="1">
    <source>
        <dbReference type="EMBL" id="HCS93628.1"/>
    </source>
</evidence>
<comment type="caution">
    <text evidence="1">The sequence shown here is derived from an EMBL/GenBank/DDBJ whole genome shotgun (WGS) entry which is preliminary data.</text>
</comment>
<dbReference type="AlphaFoldDB" id="A0A3D4S4W6"/>
<reference evidence="1 2" key="1">
    <citation type="journal article" date="2018" name="Nat. Biotechnol.">
        <title>A standardized bacterial taxonomy based on genome phylogeny substantially revises the tree of life.</title>
        <authorList>
            <person name="Parks D.H."/>
            <person name="Chuvochina M."/>
            <person name="Waite D.W."/>
            <person name="Rinke C."/>
            <person name="Skarshewski A."/>
            <person name="Chaumeil P.A."/>
            <person name="Hugenholtz P."/>
        </authorList>
    </citation>
    <scope>NUCLEOTIDE SEQUENCE [LARGE SCALE GENOMIC DNA]</scope>
    <source>
        <strain evidence="1">UBA11306</strain>
    </source>
</reference>
<organism evidence="1 2">
    <name type="scientific">Bavariicoccus seileri</name>
    <dbReference type="NCBI Taxonomy" id="549685"/>
    <lineage>
        <taxon>Bacteria</taxon>
        <taxon>Bacillati</taxon>
        <taxon>Bacillota</taxon>
        <taxon>Bacilli</taxon>
        <taxon>Lactobacillales</taxon>
        <taxon>Enterococcaceae</taxon>
        <taxon>Bavariicoccus</taxon>
    </lineage>
</organism>
<protein>
    <submittedName>
        <fullName evidence="1">DUF3284 domain-containing protein</fullName>
    </submittedName>
</protein>
<sequence length="140" mass="16113">MELTQSLSISAKQLYHVLITSTLADIKQQTGQELSPKDLKGYSFEKSFQGQGKALFKVLKVEPDTCYRYELKSTRNTYTVSYEIKKIDEKSCRLHYSEKMESVGFLQSMNDMIVGTLMSPFKKKRFKKMLTSIEENVGKS</sequence>